<gene>
    <name evidence="4" type="ORF">TRIADDRAFT_51306</name>
</gene>
<organism evidence="4 5">
    <name type="scientific">Trichoplax adhaerens</name>
    <name type="common">Trichoplax reptans</name>
    <dbReference type="NCBI Taxonomy" id="10228"/>
    <lineage>
        <taxon>Eukaryota</taxon>
        <taxon>Metazoa</taxon>
        <taxon>Placozoa</taxon>
        <taxon>Uniplacotomia</taxon>
        <taxon>Trichoplacea</taxon>
        <taxon>Trichoplacidae</taxon>
        <taxon>Trichoplax</taxon>
    </lineage>
</organism>
<evidence type="ECO:0000256" key="1">
    <source>
        <dbReference type="ARBA" id="ARBA00037992"/>
    </source>
</evidence>
<dbReference type="eggNOG" id="KOG1793">
    <property type="taxonomic scope" value="Eukaryota"/>
</dbReference>
<dbReference type="EMBL" id="DS985241">
    <property type="protein sequence ID" value="EDV28413.1"/>
    <property type="molecule type" value="Genomic_DNA"/>
</dbReference>
<dbReference type="GeneID" id="6748830"/>
<comment type="subcellular location">
    <subcellularLocation>
        <location evidence="2">Nucleus</location>
    </subcellularLocation>
</comment>
<dbReference type="PROSITE" id="PS51319">
    <property type="entry name" value="TFIIS_N"/>
    <property type="match status" value="1"/>
</dbReference>
<dbReference type="PANTHER" id="PTHR46010:SF1">
    <property type="entry name" value="PROTEIN IWS1 HOMOLOG"/>
    <property type="match status" value="1"/>
</dbReference>
<dbReference type="InterPro" id="IPR051037">
    <property type="entry name" value="RNAPII_TF_IWS1"/>
</dbReference>
<dbReference type="OrthoDB" id="21124at2759"/>
<dbReference type="KEGG" id="tad:TRIADDRAFT_51306"/>
<dbReference type="CTD" id="6748830"/>
<name>B3RIG1_TRIAD</name>
<dbReference type="PANTHER" id="PTHR46010">
    <property type="entry name" value="PROTEIN IWS1 HOMOLOG"/>
    <property type="match status" value="1"/>
</dbReference>
<dbReference type="HOGENOM" id="CLU_040584_0_0_1"/>
<dbReference type="OMA" id="TDYKFAP"/>
<comment type="similarity">
    <text evidence="1">Belongs to the IWS1 family.</text>
</comment>
<dbReference type="InParanoid" id="B3RIG1"/>
<dbReference type="InterPro" id="IPR035441">
    <property type="entry name" value="TFIIS/LEDGF_dom_sf"/>
</dbReference>
<evidence type="ECO:0000313" key="4">
    <source>
        <dbReference type="EMBL" id="EDV28413.1"/>
    </source>
</evidence>
<dbReference type="InterPro" id="IPR017923">
    <property type="entry name" value="TFIIS_N"/>
</dbReference>
<dbReference type="PhylomeDB" id="B3RIG1"/>
<dbReference type="STRING" id="10228.B3RIG1"/>
<keyword evidence="2" id="KW-0539">Nucleus</keyword>
<evidence type="ECO:0000256" key="2">
    <source>
        <dbReference type="PROSITE-ProRule" id="PRU00649"/>
    </source>
</evidence>
<keyword evidence="5" id="KW-1185">Reference proteome</keyword>
<reference evidence="4 5" key="1">
    <citation type="journal article" date="2008" name="Nature">
        <title>The Trichoplax genome and the nature of placozoans.</title>
        <authorList>
            <person name="Srivastava M."/>
            <person name="Begovic E."/>
            <person name="Chapman J."/>
            <person name="Putnam N.H."/>
            <person name="Hellsten U."/>
            <person name="Kawashima T."/>
            <person name="Kuo A."/>
            <person name="Mitros T."/>
            <person name="Salamov A."/>
            <person name="Carpenter M.L."/>
            <person name="Signorovitch A.Y."/>
            <person name="Moreno M.A."/>
            <person name="Kamm K."/>
            <person name="Grimwood J."/>
            <person name="Schmutz J."/>
            <person name="Shapiro H."/>
            <person name="Grigoriev I.V."/>
            <person name="Buss L.W."/>
            <person name="Schierwater B."/>
            <person name="Dellaporta S.L."/>
            <person name="Rokhsar D.S."/>
        </authorList>
    </citation>
    <scope>NUCLEOTIDE SEQUENCE [LARGE SCALE GENOMIC DNA]</scope>
    <source>
        <strain evidence="4 5">Grell-BS-1999</strain>
    </source>
</reference>
<proteinExistence type="inferred from homology"/>
<evidence type="ECO:0000259" key="3">
    <source>
        <dbReference type="PROSITE" id="PS51319"/>
    </source>
</evidence>
<evidence type="ECO:0000313" key="5">
    <source>
        <dbReference type="Proteomes" id="UP000009022"/>
    </source>
</evidence>
<protein>
    <recommendedName>
        <fullName evidence="3">TFIIS N-terminal domain-containing protein</fullName>
    </recommendedName>
</protein>
<dbReference type="SUPFAM" id="SSF47676">
    <property type="entry name" value="Conserved domain common to transcription factors TFIIS, elongin A, CRSP70"/>
    <property type="match status" value="1"/>
</dbReference>
<dbReference type="AlphaFoldDB" id="B3RIG1"/>
<dbReference type="RefSeq" id="XP_002107615.1">
    <property type="nucleotide sequence ID" value="XM_002107579.1"/>
</dbReference>
<feature type="domain" description="TFIIS N-terminal" evidence="3">
    <location>
        <begin position="100"/>
        <end position="178"/>
    </location>
</feature>
<dbReference type="Gene3D" id="1.20.930.10">
    <property type="entry name" value="Conserved domain common to transcription factors TFIIS, elongin A, CRSP70"/>
    <property type="match status" value="1"/>
</dbReference>
<accession>B3RIG1</accession>
<dbReference type="GO" id="GO:0005634">
    <property type="term" value="C:nucleus"/>
    <property type="evidence" value="ECO:0007669"/>
    <property type="project" value="UniProtKB-SubCell"/>
</dbReference>
<dbReference type="Pfam" id="PF08711">
    <property type="entry name" value="Med26"/>
    <property type="match status" value="1"/>
</dbReference>
<dbReference type="Proteomes" id="UP000009022">
    <property type="component" value="Unassembled WGS sequence"/>
</dbReference>
<sequence length="274" mass="31762">MGFYIELIKIKNCFICHYSQTSMTDFEIMIEKKKRDEDLTGFDDKVKAVVIEMHEIAKKDRHLNKKGEAAINKLKHLSAVTEDLKKLELLSYFLENGILTAISDWLSPLPDRSLPNVKIRYEMLRILDSFPPIDTVALKESKIGGVVNYLSNHPEETKANRELADKLIKKWSRTIFNLSTDLKALYREERANRSSVVRPGEPGWIQRARVPTASTTDYSNRPSYNVEIPLSRKPSKKILNRYEKQLLKFKDKRSKSKQNYKSLPFSIEGRKLSI</sequence>